<name>A0A6L5X7G6_9BACT</name>
<evidence type="ECO:0000256" key="3">
    <source>
        <dbReference type="ARBA" id="ARBA00022679"/>
    </source>
</evidence>
<dbReference type="CDD" id="cd00685">
    <property type="entry name" value="Trans_IPPS_HT"/>
    <property type="match status" value="1"/>
</dbReference>
<evidence type="ECO:0000256" key="6">
    <source>
        <dbReference type="RuleBase" id="RU004466"/>
    </source>
</evidence>
<keyword evidence="5" id="KW-0460">Magnesium</keyword>
<dbReference type="SUPFAM" id="SSF48576">
    <property type="entry name" value="Terpenoid synthases"/>
    <property type="match status" value="1"/>
</dbReference>
<dbReference type="Pfam" id="PF00348">
    <property type="entry name" value="polyprenyl_synt"/>
    <property type="match status" value="1"/>
</dbReference>
<dbReference type="PANTHER" id="PTHR12001">
    <property type="entry name" value="GERANYLGERANYL PYROPHOSPHATE SYNTHASE"/>
    <property type="match status" value="1"/>
</dbReference>
<dbReference type="AlphaFoldDB" id="A0A6L5X7G6"/>
<proteinExistence type="inferred from homology"/>
<dbReference type="Proteomes" id="UP000483362">
    <property type="component" value="Unassembled WGS sequence"/>
</dbReference>
<evidence type="ECO:0000313" key="7">
    <source>
        <dbReference type="EMBL" id="MSS16309.1"/>
    </source>
</evidence>
<dbReference type="GO" id="GO:0004659">
    <property type="term" value="F:prenyltransferase activity"/>
    <property type="evidence" value="ECO:0007669"/>
    <property type="project" value="InterPro"/>
</dbReference>
<evidence type="ECO:0000256" key="4">
    <source>
        <dbReference type="ARBA" id="ARBA00022723"/>
    </source>
</evidence>
<evidence type="ECO:0000256" key="1">
    <source>
        <dbReference type="ARBA" id="ARBA00001946"/>
    </source>
</evidence>
<evidence type="ECO:0000313" key="8">
    <source>
        <dbReference type="Proteomes" id="UP000483362"/>
    </source>
</evidence>
<dbReference type="InterPro" id="IPR008949">
    <property type="entry name" value="Isoprenoid_synthase_dom_sf"/>
</dbReference>
<evidence type="ECO:0000256" key="5">
    <source>
        <dbReference type="ARBA" id="ARBA00022842"/>
    </source>
</evidence>
<comment type="similarity">
    <text evidence="2 6">Belongs to the FPP/GGPP synthase family.</text>
</comment>
<dbReference type="PROSITE" id="PS00723">
    <property type="entry name" value="POLYPRENYL_SYNTHASE_1"/>
    <property type="match status" value="1"/>
</dbReference>
<organism evidence="7 8">
    <name type="scientific">Sodaliphilus pleomorphus</name>
    <dbReference type="NCBI Taxonomy" id="2606626"/>
    <lineage>
        <taxon>Bacteria</taxon>
        <taxon>Pseudomonadati</taxon>
        <taxon>Bacteroidota</taxon>
        <taxon>Bacteroidia</taxon>
        <taxon>Bacteroidales</taxon>
        <taxon>Muribaculaceae</taxon>
        <taxon>Sodaliphilus</taxon>
    </lineage>
</organism>
<comment type="caution">
    <text evidence="7">The sequence shown here is derived from an EMBL/GenBank/DDBJ whole genome shotgun (WGS) entry which is preliminary data.</text>
</comment>
<dbReference type="PROSITE" id="PS00444">
    <property type="entry name" value="POLYPRENYL_SYNTHASE_2"/>
    <property type="match status" value="1"/>
</dbReference>
<reference evidence="7 8" key="1">
    <citation type="submission" date="2019-08" db="EMBL/GenBank/DDBJ databases">
        <title>In-depth cultivation of the pig gut microbiome towards novel bacterial diversity and tailored functional studies.</title>
        <authorList>
            <person name="Wylensek D."/>
            <person name="Hitch T.C.A."/>
            <person name="Clavel T."/>
        </authorList>
    </citation>
    <scope>NUCLEOTIDE SEQUENCE [LARGE SCALE GENOMIC DNA]</scope>
    <source>
        <strain evidence="7 8">Oil-RF-744-WCA-WT-10</strain>
    </source>
</reference>
<keyword evidence="4" id="KW-0479">Metal-binding</keyword>
<dbReference type="InterPro" id="IPR000092">
    <property type="entry name" value="Polyprenyl_synt"/>
</dbReference>
<dbReference type="PANTHER" id="PTHR12001:SF85">
    <property type="entry name" value="SHORT CHAIN ISOPRENYL DIPHOSPHATE SYNTHASE"/>
    <property type="match status" value="1"/>
</dbReference>
<dbReference type="InterPro" id="IPR033749">
    <property type="entry name" value="Polyprenyl_synt_CS"/>
</dbReference>
<dbReference type="GO" id="GO:0008299">
    <property type="term" value="P:isoprenoid biosynthetic process"/>
    <property type="evidence" value="ECO:0007669"/>
    <property type="project" value="InterPro"/>
</dbReference>
<dbReference type="GO" id="GO:0046872">
    <property type="term" value="F:metal ion binding"/>
    <property type="evidence" value="ECO:0007669"/>
    <property type="project" value="UniProtKB-KW"/>
</dbReference>
<dbReference type="Gene3D" id="1.10.600.10">
    <property type="entry name" value="Farnesyl Diphosphate Synthase"/>
    <property type="match status" value="1"/>
</dbReference>
<protein>
    <submittedName>
        <fullName evidence="7">Polyprenyl synthetase family protein</fullName>
    </submittedName>
</protein>
<dbReference type="EMBL" id="VULT01000001">
    <property type="protein sequence ID" value="MSS16309.1"/>
    <property type="molecule type" value="Genomic_DNA"/>
</dbReference>
<dbReference type="SFLD" id="SFLDS00005">
    <property type="entry name" value="Isoprenoid_Synthase_Type_I"/>
    <property type="match status" value="1"/>
</dbReference>
<dbReference type="RefSeq" id="WP_154327905.1">
    <property type="nucleotide sequence ID" value="NZ_CP045696.1"/>
</dbReference>
<keyword evidence="3 6" id="KW-0808">Transferase</keyword>
<evidence type="ECO:0000256" key="2">
    <source>
        <dbReference type="ARBA" id="ARBA00006706"/>
    </source>
</evidence>
<keyword evidence="8" id="KW-1185">Reference proteome</keyword>
<sequence length="324" mass="36069">MLSFNEYRNLVNDAILAIPYPKQPENLYEPIRYTMGMGGKRIRPVLVLMACEAMGGDVNKAVEPAVGLELYHNFTLLHDDVMDKADVRRGMPTVHRRWGDNAAILSGDTMLSMAARHMSHVDDDKLPAVMRLFNDTAIEVCEGQQYDMDYELLANVSVADYMEMIRLKTSVLLGCACKLGAIVAGTGEQDASNLYTVGLNLGLAFQLQDDLLDVWGDEATFGKEIGGDIMNGKKTFLLVNALAMASDDQLAELRRWLNDEYAVKQEKVAAVTAIYEQMGLKQLTEKEIVAYSQKALEALDKVKMPDEAKQQFATFIQDLVGRDK</sequence>
<gene>
    <name evidence="7" type="ORF">FYJ29_00760</name>
</gene>
<accession>A0A6L5X7G6</accession>
<dbReference type="SFLD" id="SFLDG01017">
    <property type="entry name" value="Polyprenyl_Transferase_Like"/>
    <property type="match status" value="1"/>
</dbReference>
<comment type="cofactor">
    <cofactor evidence="1">
        <name>Mg(2+)</name>
        <dbReference type="ChEBI" id="CHEBI:18420"/>
    </cofactor>
</comment>